<organism evidence="3 4">
    <name type="scientific">Gelidibacter pelagius</name>
    <dbReference type="NCBI Taxonomy" id="2819985"/>
    <lineage>
        <taxon>Bacteria</taxon>
        <taxon>Pseudomonadati</taxon>
        <taxon>Bacteroidota</taxon>
        <taxon>Flavobacteriia</taxon>
        <taxon>Flavobacteriales</taxon>
        <taxon>Flavobacteriaceae</taxon>
        <taxon>Gelidibacter</taxon>
    </lineage>
</organism>
<dbReference type="InterPro" id="IPR048502">
    <property type="entry name" value="NamZ_N"/>
</dbReference>
<name>A0ABS3SMA3_9FLAO</name>
<comment type="caution">
    <text evidence="3">The sequence shown here is derived from an EMBL/GenBank/DDBJ whole genome shotgun (WGS) entry which is preliminary data.</text>
</comment>
<dbReference type="Gene3D" id="3.40.50.12170">
    <property type="entry name" value="Uncharacterised protein PF07075, DUF1343"/>
    <property type="match status" value="1"/>
</dbReference>
<evidence type="ECO:0000313" key="3">
    <source>
        <dbReference type="EMBL" id="MBO3096840.1"/>
    </source>
</evidence>
<dbReference type="InterPro" id="IPR048503">
    <property type="entry name" value="NamZ_C"/>
</dbReference>
<dbReference type="PANTHER" id="PTHR42915:SF1">
    <property type="entry name" value="PEPTIDOGLYCAN BETA-N-ACETYLMURAMIDASE NAMZ"/>
    <property type="match status" value="1"/>
</dbReference>
<dbReference type="Gene3D" id="3.90.1150.140">
    <property type="match status" value="1"/>
</dbReference>
<dbReference type="PIRSF" id="PIRSF016719">
    <property type="entry name" value="UCP016719"/>
    <property type="match status" value="1"/>
</dbReference>
<dbReference type="Pfam" id="PF07075">
    <property type="entry name" value="NamZ_N"/>
    <property type="match status" value="1"/>
</dbReference>
<dbReference type="PANTHER" id="PTHR42915">
    <property type="entry name" value="HYPOTHETICAL 460 KDA PROTEIN IN FEUA-SIGW INTERGENIC REGION [PRECURSOR]"/>
    <property type="match status" value="1"/>
</dbReference>
<feature type="domain" description="Peptidoglycan beta-N-acetylmuramidase NamZ N-terminal" evidence="1">
    <location>
        <begin position="60"/>
        <end position="258"/>
    </location>
</feature>
<evidence type="ECO:0000259" key="1">
    <source>
        <dbReference type="Pfam" id="PF07075"/>
    </source>
</evidence>
<dbReference type="Proteomes" id="UP000681315">
    <property type="component" value="Unassembled WGS sequence"/>
</dbReference>
<protein>
    <submittedName>
        <fullName evidence="3">DUF1343 domain-containing protein</fullName>
    </submittedName>
</protein>
<gene>
    <name evidence="3" type="ORF">J4051_01060</name>
</gene>
<proteinExistence type="predicted"/>
<evidence type="ECO:0000313" key="4">
    <source>
        <dbReference type="Proteomes" id="UP000681315"/>
    </source>
</evidence>
<dbReference type="PROSITE" id="PS51257">
    <property type="entry name" value="PROKAR_LIPOPROTEIN"/>
    <property type="match status" value="1"/>
</dbReference>
<dbReference type="Pfam" id="PF20732">
    <property type="entry name" value="NamZ_C"/>
    <property type="match status" value="1"/>
</dbReference>
<feature type="domain" description="Peptidoglycan beta-N-acetylmuramidase NamZ C-terminal" evidence="2">
    <location>
        <begin position="263"/>
        <end position="422"/>
    </location>
</feature>
<accession>A0ABS3SMA3</accession>
<dbReference type="RefSeq" id="WP_208231756.1">
    <property type="nucleotide sequence ID" value="NZ_JAGEVG010000001.1"/>
</dbReference>
<dbReference type="EMBL" id="JAGEVG010000001">
    <property type="protein sequence ID" value="MBO3096840.1"/>
    <property type="molecule type" value="Genomic_DNA"/>
</dbReference>
<reference evidence="3 4" key="1">
    <citation type="submission" date="2021-03" db="EMBL/GenBank/DDBJ databases">
        <title>Gelidibacter sp. nov., isolated from costal sediment.</title>
        <authorList>
            <person name="Lun K.-Y."/>
        </authorList>
    </citation>
    <scope>NUCLEOTIDE SEQUENCE [LARGE SCALE GENOMIC DNA]</scope>
    <source>
        <strain evidence="3 4">DF109</strain>
    </source>
</reference>
<sequence length="422" mass="47889">MKSSIHLYLFLIIPIFFSCHQIKKNQKISTDKPTEFSRVIVGAEQLFSSEFFSKIQNKRIGLITNHTGLLPDGQHIIDVLYKHPEVELTLLFGPEHGLRGEEDTHVEHGVDFETGLKIISLYGKTRKPTAETLAHVDVLIFDIQDIGARYYTYIKTMLWAQEAAAEQKVPFIVLDRPNPIGGEYVNGPVEPIAENGSIPITHGMTIGELALMFNENRKDNGLAKADLTVIPMKNYGRQQWYDETGLPWIKPSPNMLTLKTATMYPATCLIEGTNVSDGRGTMRPFEQIGAPWINGTKLAEHLNSYQLDGIEFKPIRFVPDSIVDGIKIYPPKFLGEEVEGIEMIVTDRNTFKSAHAGIYILHALRTLYQERLELRPRRLDGLLGTPEIRLKLEAGESPKTIIEDWAIEVDSFKQKRKRYLLY</sequence>
<evidence type="ECO:0000259" key="2">
    <source>
        <dbReference type="Pfam" id="PF20732"/>
    </source>
</evidence>
<keyword evidence="4" id="KW-1185">Reference proteome</keyword>
<dbReference type="InterPro" id="IPR008302">
    <property type="entry name" value="NamZ"/>
</dbReference>